<dbReference type="AlphaFoldDB" id="C5A6A2"/>
<dbReference type="HOGENOM" id="CLU_714997_0_0_2"/>
<dbReference type="STRING" id="593117.TGAM_1262"/>
<gene>
    <name evidence="1" type="ordered locus">TGAM_1262</name>
</gene>
<dbReference type="PATRIC" id="fig|593117.10.peg.1261"/>
<evidence type="ECO:0000313" key="2">
    <source>
        <dbReference type="Proteomes" id="UP000001488"/>
    </source>
</evidence>
<dbReference type="InterPro" id="IPR036390">
    <property type="entry name" value="WH_DNA-bd_sf"/>
</dbReference>
<dbReference type="PANTHER" id="PTHR36216:SF1">
    <property type="entry name" value="HTH ARSR-TYPE DOMAIN-CONTAINING PROTEIN"/>
    <property type="match status" value="1"/>
</dbReference>
<dbReference type="OrthoDB" id="28610at2157"/>
<dbReference type="PaxDb" id="593117-TGAM_1262"/>
<dbReference type="Gene3D" id="1.10.10.10">
    <property type="entry name" value="Winged helix-like DNA-binding domain superfamily/Winged helix DNA-binding domain"/>
    <property type="match status" value="2"/>
</dbReference>
<name>C5A6A2_THEGJ</name>
<keyword evidence="2" id="KW-1185">Reference proteome</keyword>
<sequence>MVKRIIPFLILPLLLVPVAAATGVVYVASDPGDVPLYHALSERMDVTLSQKPEGDIILALDLNYNFLNESGRENLVMLLREAKSGKTVIIGFNTLRSLELEDPEAVRLLGISVTFRKIGIIRITPKNRFEFTPFNYDSDVYGIAEVNATGGNVLLKAENHTILLEIPVGKGRLVILTINPADYYLNTKNPAIVDFLVATVEHYTGGEFPTGIVVGLGVTGVMAAYVAFSNNPQAEKIRRWIKTLPLIFGRFITPPEDVLKNSTRAAIYNYIKAKGYSTIDDVASTFSISRTNARWHLSVLKRARLLEETPVGKVIIFHLPGQKNRRRAVRDFLLENTTRRKIYDLLQAGKSLSEIARILGVSKSTIHYNIQILKEYGVLGEEDEKE</sequence>
<dbReference type="Proteomes" id="UP000001488">
    <property type="component" value="Chromosome"/>
</dbReference>
<proteinExistence type="predicted"/>
<dbReference type="Pfam" id="PF12840">
    <property type="entry name" value="HTH_20"/>
    <property type="match status" value="2"/>
</dbReference>
<dbReference type="InterPro" id="IPR011991">
    <property type="entry name" value="ArsR-like_HTH"/>
</dbReference>
<organism evidence="1 2">
    <name type="scientific">Thermococcus gammatolerans (strain DSM 15229 / JCM 11827 / EJ3)</name>
    <dbReference type="NCBI Taxonomy" id="593117"/>
    <lineage>
        <taxon>Archaea</taxon>
        <taxon>Methanobacteriati</taxon>
        <taxon>Methanobacteriota</taxon>
        <taxon>Thermococci</taxon>
        <taxon>Thermococcales</taxon>
        <taxon>Thermococcaceae</taxon>
        <taxon>Thermococcus</taxon>
    </lineage>
</organism>
<dbReference type="InterPro" id="IPR036388">
    <property type="entry name" value="WH-like_DNA-bd_sf"/>
</dbReference>
<dbReference type="CDD" id="cd00090">
    <property type="entry name" value="HTH_ARSR"/>
    <property type="match status" value="2"/>
</dbReference>
<dbReference type="RefSeq" id="WP_015858876.1">
    <property type="nucleotide sequence ID" value="NC_012804.1"/>
</dbReference>
<dbReference type="PANTHER" id="PTHR36216">
    <property type="entry name" value="TRANSCRIPTIONAL REGULATOR, TRMB"/>
    <property type="match status" value="1"/>
</dbReference>
<dbReference type="eggNOG" id="arCOG02611">
    <property type="taxonomic scope" value="Archaea"/>
</dbReference>
<dbReference type="SUPFAM" id="SSF46785">
    <property type="entry name" value="Winged helix' DNA-binding domain"/>
    <property type="match status" value="2"/>
</dbReference>
<dbReference type="KEGG" id="tga:TGAM_1262"/>
<evidence type="ECO:0000313" key="1">
    <source>
        <dbReference type="EMBL" id="ACS33764.1"/>
    </source>
</evidence>
<dbReference type="EMBL" id="CP001398">
    <property type="protein sequence ID" value="ACS33764.1"/>
    <property type="molecule type" value="Genomic_DNA"/>
</dbReference>
<accession>C5A6A2</accession>
<protein>
    <submittedName>
        <fullName evidence="1">Transcription regulator, putative, HTH/Fis type</fullName>
    </submittedName>
</protein>
<dbReference type="GeneID" id="7987908"/>
<reference evidence="1 2" key="1">
    <citation type="journal article" date="2007" name="Genome Biol.">
        <title>Genome analysis and genome-wide proteomics of Thermococcus gammatolerans, the most radioresistant organism known amongst the Archaea.</title>
        <authorList>
            <person name="Zivanovic Y."/>
            <person name="Armengaud J."/>
            <person name="Lagorce A."/>
            <person name="Leplat C."/>
            <person name="Guerin P."/>
            <person name="Dutertre M."/>
            <person name="Anthouard V."/>
            <person name="Forterre P."/>
            <person name="Wincker P."/>
            <person name="Confalonieri F."/>
        </authorList>
    </citation>
    <scope>NUCLEOTIDE SEQUENCE [LARGE SCALE GENOMIC DNA]</scope>
    <source>
        <strain evidence="2">DSM 15229 / JCM 11827 / EJ3</strain>
    </source>
</reference>